<dbReference type="Gene3D" id="3.30.10.10">
    <property type="entry name" value="Trypsin Inhibitor V, subunit A"/>
    <property type="match status" value="1"/>
</dbReference>
<gene>
    <name evidence="2" type="ORF">SAMN05216557_104278</name>
</gene>
<protein>
    <submittedName>
        <fullName evidence="2">Peptidase inhibitor I78 family protein</fullName>
    </submittedName>
</protein>
<keyword evidence="3" id="KW-1185">Reference proteome</keyword>
<name>A0A1G7MPD1_9SPHN</name>
<feature type="signal peptide" evidence="1">
    <location>
        <begin position="1"/>
        <end position="23"/>
    </location>
</feature>
<organism evidence="2 3">
    <name type="scientific">Sphingomonas carotinifaciens</name>
    <dbReference type="NCBI Taxonomy" id="1166323"/>
    <lineage>
        <taxon>Bacteria</taxon>
        <taxon>Pseudomonadati</taxon>
        <taxon>Pseudomonadota</taxon>
        <taxon>Alphaproteobacteria</taxon>
        <taxon>Sphingomonadales</taxon>
        <taxon>Sphingomonadaceae</taxon>
        <taxon>Sphingomonas</taxon>
    </lineage>
</organism>
<sequence length="96" mass="9586">MITANTIGKLTALLGLAGLGACASTGSSAPQPTVCRPASATTLVGKDAPDDATILQSTGSSVVRRIAPGDPTTKDYRQERVTVTIAEGRVVAASCG</sequence>
<evidence type="ECO:0000313" key="2">
    <source>
        <dbReference type="EMBL" id="SDF63698.1"/>
    </source>
</evidence>
<accession>A0A1G7MPD1</accession>
<reference evidence="2 3" key="1">
    <citation type="submission" date="2016-10" db="EMBL/GenBank/DDBJ databases">
        <authorList>
            <person name="Varghese N."/>
            <person name="Submissions S."/>
        </authorList>
    </citation>
    <scope>NUCLEOTIDE SEQUENCE [LARGE SCALE GENOMIC DNA]</scope>
    <source>
        <strain evidence="2 3">S7-754</strain>
    </source>
</reference>
<evidence type="ECO:0000256" key="1">
    <source>
        <dbReference type="SAM" id="SignalP"/>
    </source>
</evidence>
<keyword evidence="1" id="KW-0732">Signal</keyword>
<dbReference type="Pfam" id="PF11720">
    <property type="entry name" value="Inhibitor_I78"/>
    <property type="match status" value="1"/>
</dbReference>
<dbReference type="InterPro" id="IPR021719">
    <property type="entry name" value="Prot_inh_I78"/>
</dbReference>
<proteinExistence type="predicted"/>
<feature type="chain" id="PRO_5009241967" evidence="1">
    <location>
        <begin position="24"/>
        <end position="96"/>
    </location>
</feature>
<dbReference type="EMBL" id="FNBI01000004">
    <property type="protein sequence ID" value="SDF63698.1"/>
    <property type="molecule type" value="Genomic_DNA"/>
</dbReference>
<dbReference type="Proteomes" id="UP000323502">
    <property type="component" value="Unassembled WGS sequence"/>
</dbReference>
<dbReference type="AlphaFoldDB" id="A0A1G7MPD1"/>
<evidence type="ECO:0000313" key="3">
    <source>
        <dbReference type="Proteomes" id="UP000323502"/>
    </source>
</evidence>